<dbReference type="SMART" id="SM00421">
    <property type="entry name" value="HTH_LUXR"/>
    <property type="match status" value="1"/>
</dbReference>
<accession>A0ABT2LHW5</accession>
<dbReference type="Proteomes" id="UP001320831">
    <property type="component" value="Unassembled WGS sequence"/>
</dbReference>
<dbReference type="Gene3D" id="1.10.10.10">
    <property type="entry name" value="Winged helix-like DNA-binding domain superfamily/Winged helix DNA-binding domain"/>
    <property type="match status" value="1"/>
</dbReference>
<dbReference type="CDD" id="cd06170">
    <property type="entry name" value="LuxR_C_like"/>
    <property type="match status" value="1"/>
</dbReference>
<feature type="domain" description="HTH luxR-type" evidence="2">
    <location>
        <begin position="491"/>
        <end position="556"/>
    </location>
</feature>
<dbReference type="EMBL" id="JAOCZP010000001">
    <property type="protein sequence ID" value="MCT7374165.1"/>
    <property type="molecule type" value="Genomic_DNA"/>
</dbReference>
<dbReference type="InterPro" id="IPR016032">
    <property type="entry name" value="Sig_transdc_resp-reg_C-effctor"/>
</dbReference>
<evidence type="ECO:0000256" key="1">
    <source>
        <dbReference type="ARBA" id="ARBA00023125"/>
    </source>
</evidence>
<evidence type="ECO:0000259" key="2">
    <source>
        <dbReference type="PROSITE" id="PS50043"/>
    </source>
</evidence>
<dbReference type="SUPFAM" id="SSF48452">
    <property type="entry name" value="TPR-like"/>
    <property type="match status" value="2"/>
</dbReference>
<dbReference type="InterPro" id="IPR039420">
    <property type="entry name" value="WalR-like"/>
</dbReference>
<keyword evidence="4" id="KW-1185">Reference proteome</keyword>
<keyword evidence="1" id="KW-0238">DNA-binding</keyword>
<dbReference type="PRINTS" id="PR00038">
    <property type="entry name" value="HTHLUXR"/>
</dbReference>
<dbReference type="InterPro" id="IPR000792">
    <property type="entry name" value="Tscrpt_reg_LuxR_C"/>
</dbReference>
<dbReference type="PANTHER" id="PTHR43214">
    <property type="entry name" value="TWO-COMPONENT RESPONSE REGULATOR"/>
    <property type="match status" value="1"/>
</dbReference>
<comment type="caution">
    <text evidence="3">The sequence shown here is derived from an EMBL/GenBank/DDBJ whole genome shotgun (WGS) entry which is preliminary data.</text>
</comment>
<protein>
    <submittedName>
        <fullName evidence="3">LuxR C-terminal-related transcriptional regulator</fullName>
    </submittedName>
</protein>
<dbReference type="InterPro" id="IPR011990">
    <property type="entry name" value="TPR-like_helical_dom_sf"/>
</dbReference>
<dbReference type="PROSITE" id="PS00622">
    <property type="entry name" value="HTH_LUXR_1"/>
    <property type="match status" value="1"/>
</dbReference>
<dbReference type="SUPFAM" id="SSF46894">
    <property type="entry name" value="C-terminal effector domain of the bipartite response regulators"/>
    <property type="match status" value="1"/>
</dbReference>
<dbReference type="RefSeq" id="WP_260900533.1">
    <property type="nucleotide sequence ID" value="NZ_JAOCZP010000001.1"/>
</dbReference>
<dbReference type="InterPro" id="IPR036388">
    <property type="entry name" value="WH-like_DNA-bd_sf"/>
</dbReference>
<evidence type="ECO:0000313" key="3">
    <source>
        <dbReference type="EMBL" id="MCT7374165.1"/>
    </source>
</evidence>
<gene>
    <name evidence="3" type="ORF">N5A92_03855</name>
</gene>
<sequence length="558" mass="60856">MASPDPRQTRSDDTETTRILDRGRKAYARRAWADAHGYFRHAVEHAPLDAEDLERLAASAYLIGRDDEYLGALNRAHKAHAEAGDAARAIRCAFWLGLELAFRGEMGPAGGWFGRAQRLLKHQKSACVEEGYLLLPLVEQHLHAGDAEKALATAAHAVEIGERFGDADLGACARHLQGKALIRQQRIEEGLALLDEAMAAVTTGELSPIMTGLVYCSVIEACRQVYALDRAGAWTSALTSWCAEQPQLVAFTRACLVHRAQIMRHGGAWDDAIAETGRVCMTICEGTELQPPGEAFYERAEIHRLRGEFPAAEEDYREANRHGFEPQPGLSLLRLVQGRTADAVAAMRRVLDAVGEPLRRSRLLPAWVEIALEAGEMAEAHRAADELQEFANTIDAPVLKAIAAQAGAAVALADGDARSALGFARRALAVWLQVEEPYEAARARVLMGLACRSLDDNDGAFMELDTACSTFHRLGAAPDLARVEALLSKPAKAPAHGLSPRELQVVRLVAEGKTNKAIAEELRVSVRTVDRHLENVFTKLDLPSRAAATAYAYRHNLM</sequence>
<dbReference type="PANTHER" id="PTHR43214:SF43">
    <property type="entry name" value="TWO-COMPONENT RESPONSE REGULATOR"/>
    <property type="match status" value="1"/>
</dbReference>
<dbReference type="PROSITE" id="PS50043">
    <property type="entry name" value="HTH_LUXR_2"/>
    <property type="match status" value="1"/>
</dbReference>
<proteinExistence type="predicted"/>
<name>A0ABT2LHW5_9HYPH</name>
<reference evidence="3 4" key="1">
    <citation type="submission" date="2022-09" db="EMBL/GenBank/DDBJ databases">
        <title>Chelativorans salina sp. nov., a novel slightly halophilic bacterium isolated from a saline lake sediment enrichment.</title>
        <authorList>
            <person name="Gao L."/>
            <person name="Fang B.-Z."/>
            <person name="Li W.-J."/>
        </authorList>
    </citation>
    <scope>NUCLEOTIDE SEQUENCE [LARGE SCALE GENOMIC DNA]</scope>
    <source>
        <strain evidence="3 4">EGI FJ00035</strain>
    </source>
</reference>
<dbReference type="Pfam" id="PF00196">
    <property type="entry name" value="GerE"/>
    <property type="match status" value="1"/>
</dbReference>
<evidence type="ECO:0000313" key="4">
    <source>
        <dbReference type="Proteomes" id="UP001320831"/>
    </source>
</evidence>
<dbReference type="Gene3D" id="1.25.40.10">
    <property type="entry name" value="Tetratricopeptide repeat domain"/>
    <property type="match status" value="2"/>
</dbReference>
<organism evidence="3 4">
    <name type="scientific">Chelativorans salis</name>
    <dbReference type="NCBI Taxonomy" id="2978478"/>
    <lineage>
        <taxon>Bacteria</taxon>
        <taxon>Pseudomonadati</taxon>
        <taxon>Pseudomonadota</taxon>
        <taxon>Alphaproteobacteria</taxon>
        <taxon>Hyphomicrobiales</taxon>
        <taxon>Phyllobacteriaceae</taxon>
        <taxon>Chelativorans</taxon>
    </lineage>
</organism>